<dbReference type="PANTHER" id="PTHR45887">
    <property type="entry name" value="TRANSLATION INITIATION FACTOR EIF-2B SUBUNIT EPSILON"/>
    <property type="match status" value="1"/>
</dbReference>
<dbReference type="Pfam" id="PF02020">
    <property type="entry name" value="W2"/>
    <property type="match status" value="1"/>
</dbReference>
<evidence type="ECO:0000259" key="4">
    <source>
        <dbReference type="PROSITE" id="PS51363"/>
    </source>
</evidence>
<organism evidence="5 6">
    <name type="scientific">Pristionchus entomophagus</name>
    <dbReference type="NCBI Taxonomy" id="358040"/>
    <lineage>
        <taxon>Eukaryota</taxon>
        <taxon>Metazoa</taxon>
        <taxon>Ecdysozoa</taxon>
        <taxon>Nematoda</taxon>
        <taxon>Chromadorea</taxon>
        <taxon>Rhabditida</taxon>
        <taxon>Rhabditina</taxon>
        <taxon>Diplogasteromorpha</taxon>
        <taxon>Diplogasteroidea</taxon>
        <taxon>Neodiplogasteridae</taxon>
        <taxon>Pristionchus</taxon>
    </lineage>
</organism>
<dbReference type="InterPro" id="IPR003307">
    <property type="entry name" value="W2_domain"/>
</dbReference>
<dbReference type="InterPro" id="IPR044123">
    <property type="entry name" value="W2_eIF2B_epsilon"/>
</dbReference>
<evidence type="ECO:0000256" key="1">
    <source>
        <dbReference type="ARBA" id="ARBA00044144"/>
    </source>
</evidence>
<dbReference type="AlphaFoldDB" id="A0AAV5SVJ9"/>
<dbReference type="Pfam" id="PF25087">
    <property type="entry name" value="GMPPB_C"/>
    <property type="match status" value="1"/>
</dbReference>
<dbReference type="SUPFAM" id="SSF48371">
    <property type="entry name" value="ARM repeat"/>
    <property type="match status" value="1"/>
</dbReference>
<name>A0AAV5SVJ9_9BILA</name>
<dbReference type="Gene3D" id="3.90.550.10">
    <property type="entry name" value="Spore Coat Polysaccharide Biosynthesis Protein SpsA, Chain A"/>
    <property type="match status" value="1"/>
</dbReference>
<dbReference type="EMBL" id="BTSX01000002">
    <property type="protein sequence ID" value="GMS84264.1"/>
    <property type="molecule type" value="Genomic_DNA"/>
</dbReference>
<dbReference type="InterPro" id="IPR016024">
    <property type="entry name" value="ARM-type_fold"/>
</dbReference>
<dbReference type="Gene3D" id="1.25.40.180">
    <property type="match status" value="1"/>
</dbReference>
<dbReference type="GO" id="GO:0031369">
    <property type="term" value="F:translation initiation factor binding"/>
    <property type="evidence" value="ECO:0007669"/>
    <property type="project" value="InterPro"/>
</dbReference>
<dbReference type="SUPFAM" id="SSF53448">
    <property type="entry name" value="Nucleotide-diphospho-sugar transferases"/>
    <property type="match status" value="1"/>
</dbReference>
<reference evidence="5" key="1">
    <citation type="submission" date="2023-10" db="EMBL/GenBank/DDBJ databases">
        <title>Genome assembly of Pristionchus species.</title>
        <authorList>
            <person name="Yoshida K."/>
            <person name="Sommer R.J."/>
        </authorList>
    </citation>
    <scope>NUCLEOTIDE SEQUENCE</scope>
    <source>
        <strain evidence="5">RS0144</strain>
    </source>
</reference>
<keyword evidence="6" id="KW-1185">Reference proteome</keyword>
<evidence type="ECO:0000313" key="6">
    <source>
        <dbReference type="Proteomes" id="UP001432027"/>
    </source>
</evidence>
<evidence type="ECO:0000256" key="2">
    <source>
        <dbReference type="ARBA" id="ARBA00044345"/>
    </source>
</evidence>
<dbReference type="GO" id="GO:0003743">
    <property type="term" value="F:translation initiation factor activity"/>
    <property type="evidence" value="ECO:0007669"/>
    <property type="project" value="TreeGrafter"/>
</dbReference>
<accession>A0AAV5SVJ9</accession>
<dbReference type="PANTHER" id="PTHR45887:SF1">
    <property type="entry name" value="TRANSLATION INITIATION FACTOR EIF-2B SUBUNIT EPSILON"/>
    <property type="match status" value="1"/>
</dbReference>
<comment type="caution">
    <text evidence="5">The sequence shown here is derived from an EMBL/GenBank/DDBJ whole genome shotgun (WGS) entry which is preliminary data.</text>
</comment>
<gene>
    <name evidence="5" type="ORF">PENTCL1PPCAC_6439</name>
</gene>
<feature type="domain" description="W2" evidence="4">
    <location>
        <begin position="463"/>
        <end position="631"/>
    </location>
</feature>
<protein>
    <recommendedName>
        <fullName evidence="1">Translation initiation factor eIF2B subunit epsilon</fullName>
    </recommendedName>
    <alternativeName>
        <fullName evidence="2">eIF2B GDP-GTP exchange factor subunit epsilon</fullName>
    </alternativeName>
</protein>
<dbReference type="Proteomes" id="UP001432027">
    <property type="component" value="Unassembled WGS sequence"/>
</dbReference>
<dbReference type="InterPro" id="IPR051956">
    <property type="entry name" value="eIF2B_epsilon"/>
</dbReference>
<dbReference type="PROSITE" id="PS51363">
    <property type="entry name" value="W2"/>
    <property type="match status" value="1"/>
</dbReference>
<dbReference type="Gene3D" id="2.160.10.10">
    <property type="entry name" value="Hexapeptide repeat proteins"/>
    <property type="match status" value="1"/>
</dbReference>
<dbReference type="GO" id="GO:0005085">
    <property type="term" value="F:guanyl-nucleotide exchange factor activity"/>
    <property type="evidence" value="ECO:0007669"/>
    <property type="project" value="InterPro"/>
</dbReference>
<proteinExistence type="predicted"/>
<dbReference type="CDD" id="cd11558">
    <property type="entry name" value="W2_eIF2B_epsilon"/>
    <property type="match status" value="1"/>
</dbReference>
<dbReference type="GO" id="GO:0005851">
    <property type="term" value="C:eukaryotic translation initiation factor 2B complex"/>
    <property type="evidence" value="ECO:0007669"/>
    <property type="project" value="TreeGrafter"/>
</dbReference>
<feature type="region of interest" description="Disordered" evidence="3">
    <location>
        <begin position="441"/>
        <end position="471"/>
    </location>
</feature>
<dbReference type="InterPro" id="IPR056729">
    <property type="entry name" value="GMPPB_C"/>
</dbReference>
<dbReference type="SMART" id="SM00515">
    <property type="entry name" value="eIF5C"/>
    <property type="match status" value="1"/>
</dbReference>
<feature type="compositionally biased region" description="Acidic residues" evidence="3">
    <location>
        <begin position="457"/>
        <end position="467"/>
    </location>
</feature>
<evidence type="ECO:0000313" key="5">
    <source>
        <dbReference type="EMBL" id="GMS84264.1"/>
    </source>
</evidence>
<sequence length="635" mass="71338">MPPKDETKNLDAQKLSAVVIAESFEPRFNPITSNKSLGQLEICDVRAIDYSLRWIARCDVANVVIVVSEKHAPAYQDIESSWKGIFDSVIVVICQNSHSIGDALREVESRNVLTGHFLLVPSPVSFCSSTLQNPIKAFKLRFKKDKNAVMSLIYSESRVDGTCVALNESGRMIAFHSQSDPSKLDSETEEFGDSITIRKDVIDTGMAICSLQALAHYSDNFDFQTRDEVIRHILINEDIMLQYVNVDILPSFESAVSVFDYSGLIRSNGQLISRLFFPLFPLKSKSTVLMNSGNVITSGRQRVRIDGWNAFIGEDVTVGTHTFVMSSSIGKKCRLGCNSRIVESIVGEGSVVGEGVSLHQVFLAENVTIDKGQIIPNKVVIGPNVRLNGSIRLTEGSLISCSPPNDDMEEIVKSEKLAEEVYAWSGKMGGDWWSGEWVGMEEEDGDEKGEEKKEKEGEDEEEEEGEGDVEKQFTTEILDSLNATLHLEKISTDTVRKMIVEINSSKIAYNISMNRVASLLFVAFLRLPHNEKFSTIKQRVTKYYQLFKNYYSEQYAQFGLLKGLNEFYSLNRDSFSALVAKIIHHLFEVDILSEESILGWHANLDENDPVIPLVKQLIEWLEESDEEDEDEEEED</sequence>
<dbReference type="InterPro" id="IPR029044">
    <property type="entry name" value="Nucleotide-diphossugar_trans"/>
</dbReference>
<evidence type="ECO:0000256" key="3">
    <source>
        <dbReference type="SAM" id="MobiDB-lite"/>
    </source>
</evidence>